<dbReference type="EMBL" id="CP060007">
    <property type="protein sequence ID" value="QNA44878.1"/>
    <property type="molecule type" value="Genomic_DNA"/>
</dbReference>
<gene>
    <name evidence="1" type="ORF">H4075_01370</name>
</gene>
<dbReference type="Proteomes" id="UP000515344">
    <property type="component" value="Chromosome"/>
</dbReference>
<proteinExistence type="predicted"/>
<accession>A0A7G5XHC5</accession>
<organism evidence="1 2">
    <name type="scientific">Lacibacter sediminis</name>
    <dbReference type="NCBI Taxonomy" id="2760713"/>
    <lineage>
        <taxon>Bacteria</taxon>
        <taxon>Pseudomonadati</taxon>
        <taxon>Bacteroidota</taxon>
        <taxon>Chitinophagia</taxon>
        <taxon>Chitinophagales</taxon>
        <taxon>Chitinophagaceae</taxon>
        <taxon>Lacibacter</taxon>
    </lineage>
</organism>
<reference evidence="2" key="1">
    <citation type="submission" date="2020-08" db="EMBL/GenBank/DDBJ databases">
        <title>Lacibacter sp. S13-6-6 genome sequencing.</title>
        <authorList>
            <person name="Jin L."/>
        </authorList>
    </citation>
    <scope>NUCLEOTIDE SEQUENCE [LARGE SCALE GENOMIC DNA]</scope>
    <source>
        <strain evidence="2">S13-6-6</strain>
    </source>
</reference>
<keyword evidence="2" id="KW-1185">Reference proteome</keyword>
<evidence type="ECO:0000313" key="2">
    <source>
        <dbReference type="Proteomes" id="UP000515344"/>
    </source>
</evidence>
<dbReference type="KEGG" id="lacs:H4075_01370"/>
<name>A0A7G5XHC5_9BACT</name>
<dbReference type="AlphaFoldDB" id="A0A7G5XHC5"/>
<evidence type="ECO:0000313" key="1">
    <source>
        <dbReference type="EMBL" id="QNA44878.1"/>
    </source>
</evidence>
<protein>
    <submittedName>
        <fullName evidence="1">Uncharacterized protein</fullName>
    </submittedName>
</protein>
<dbReference type="RefSeq" id="WP_182803444.1">
    <property type="nucleotide sequence ID" value="NZ_CP060007.1"/>
</dbReference>
<sequence length="178" mass="19569">MKHISLITILILIITSSSNCKKSDLLGDKLPPATQEGKNTCGFLVNGKVWLPRGDNGYPKLSCYYDETYMGGAFNINGYRYEPGASNSSGFVVAGSNIQTAGYYKLNITSATIGEYFGATGTCIIYNWDDTIPNHNAYLNITKLDKVNRIVSGTFEFALALPGCETIRITQGRFDMKY</sequence>